<dbReference type="Proteomes" id="UP000327179">
    <property type="component" value="Chromosome"/>
</dbReference>
<evidence type="ECO:0000256" key="1">
    <source>
        <dbReference type="SAM" id="Coils"/>
    </source>
</evidence>
<dbReference type="AlphaFoldDB" id="A0A5J6QQF7"/>
<feature type="coiled-coil region" evidence="1">
    <location>
        <begin position="138"/>
        <end position="172"/>
    </location>
</feature>
<dbReference type="RefSeq" id="WP_151134826.1">
    <property type="nucleotide sequence ID" value="NZ_CP043311.1"/>
</dbReference>
<gene>
    <name evidence="2" type="ORF">FXN65_17700</name>
</gene>
<protein>
    <submittedName>
        <fullName evidence="2">Uncharacterized protein</fullName>
    </submittedName>
</protein>
<keyword evidence="1" id="KW-0175">Coiled coil</keyword>
<sequence>MKKKQSRSDWFHKDPRIQDWLKSTTIPWACDEYAFLTYLNHRTEDELKKIKQRWNSYTHRSTRKSLSCDISPATFSTLKKIQGKRGLTETIEEIININYEAKKHYKIFFEEKLKSRQSKKHIGISRELHNFSTTLEKIAAHRSELSKLEVKIEEQENQIATLRLIALTLAEKILNKGISLDLSITEHLNKILQPSSFETYDIPSDKNQME</sequence>
<organism evidence="2 3">
    <name type="scientific">Metapseudomonas lalkuanensis</name>
    <dbReference type="NCBI Taxonomy" id="2604832"/>
    <lineage>
        <taxon>Bacteria</taxon>
        <taxon>Pseudomonadati</taxon>
        <taxon>Pseudomonadota</taxon>
        <taxon>Gammaproteobacteria</taxon>
        <taxon>Pseudomonadales</taxon>
        <taxon>Pseudomonadaceae</taxon>
        <taxon>Metapseudomonas</taxon>
    </lineage>
</organism>
<evidence type="ECO:0000313" key="2">
    <source>
        <dbReference type="EMBL" id="QEY63795.1"/>
    </source>
</evidence>
<keyword evidence="3" id="KW-1185">Reference proteome</keyword>
<reference evidence="2 3" key="1">
    <citation type="submission" date="2019-08" db="EMBL/GenBank/DDBJ databases">
        <title>Whole-genome Sequencing of e-waste polymer degrading bacterium Pseudomonas sp. strain PE08.</title>
        <authorList>
            <person name="Kirdat K."/>
            <person name="Debbarma P."/>
            <person name="Narawade N."/>
            <person name="Suyal D."/>
            <person name="Thorat V."/>
            <person name="Shouche Y."/>
            <person name="Goel R."/>
            <person name="Yadav A."/>
        </authorList>
    </citation>
    <scope>NUCLEOTIDE SEQUENCE [LARGE SCALE GENOMIC DNA]</scope>
    <source>
        <strain evidence="2 3">PE08</strain>
    </source>
</reference>
<dbReference type="EMBL" id="CP043311">
    <property type="protein sequence ID" value="QEY63795.1"/>
    <property type="molecule type" value="Genomic_DNA"/>
</dbReference>
<dbReference type="KEGG" id="plal:FXN65_17700"/>
<accession>A0A5J6QQF7</accession>
<name>A0A5J6QQF7_9GAMM</name>
<proteinExistence type="predicted"/>
<evidence type="ECO:0000313" key="3">
    <source>
        <dbReference type="Proteomes" id="UP000327179"/>
    </source>
</evidence>